<gene>
    <name evidence="1" type="ORF">F0562_006144</name>
</gene>
<dbReference type="AlphaFoldDB" id="A0A5J5AKC3"/>
<accession>A0A5J5AKC3</accession>
<reference evidence="1 2" key="1">
    <citation type="submission" date="2019-09" db="EMBL/GenBank/DDBJ databases">
        <title>A chromosome-level genome assembly of the Chinese tupelo Nyssa sinensis.</title>
        <authorList>
            <person name="Yang X."/>
            <person name="Kang M."/>
            <person name="Yang Y."/>
            <person name="Xiong H."/>
            <person name="Wang M."/>
            <person name="Zhang Z."/>
            <person name="Wang Z."/>
            <person name="Wu H."/>
            <person name="Ma T."/>
            <person name="Liu J."/>
            <person name="Xi Z."/>
        </authorList>
    </citation>
    <scope>NUCLEOTIDE SEQUENCE [LARGE SCALE GENOMIC DNA]</scope>
    <source>
        <strain evidence="1">J267</strain>
        <tissue evidence="1">Leaf</tissue>
    </source>
</reference>
<name>A0A5J5AKC3_9ASTE</name>
<evidence type="ECO:0000313" key="1">
    <source>
        <dbReference type="EMBL" id="KAA8531503.1"/>
    </source>
</evidence>
<protein>
    <recommendedName>
        <fullName evidence="3">Retrotransposon gag domain-containing protein</fullName>
    </recommendedName>
</protein>
<dbReference type="EMBL" id="CM018043">
    <property type="protein sequence ID" value="KAA8531503.1"/>
    <property type="molecule type" value="Genomic_DNA"/>
</dbReference>
<proteinExistence type="predicted"/>
<dbReference type="OrthoDB" id="1428943at2759"/>
<evidence type="ECO:0008006" key="3">
    <source>
        <dbReference type="Google" id="ProtNLM"/>
    </source>
</evidence>
<evidence type="ECO:0000313" key="2">
    <source>
        <dbReference type="Proteomes" id="UP000325577"/>
    </source>
</evidence>
<keyword evidence="2" id="KW-1185">Reference proteome</keyword>
<organism evidence="1 2">
    <name type="scientific">Nyssa sinensis</name>
    <dbReference type="NCBI Taxonomy" id="561372"/>
    <lineage>
        <taxon>Eukaryota</taxon>
        <taxon>Viridiplantae</taxon>
        <taxon>Streptophyta</taxon>
        <taxon>Embryophyta</taxon>
        <taxon>Tracheophyta</taxon>
        <taxon>Spermatophyta</taxon>
        <taxon>Magnoliopsida</taxon>
        <taxon>eudicotyledons</taxon>
        <taxon>Gunneridae</taxon>
        <taxon>Pentapetalae</taxon>
        <taxon>asterids</taxon>
        <taxon>Cornales</taxon>
        <taxon>Nyssaceae</taxon>
        <taxon>Nyssa</taxon>
    </lineage>
</organism>
<sequence length="192" mass="21204">MRDIKVAINSSNNNPSVVLRLATLKRLGLGQTTVEQNQEPRSYDMAEGTRLSQLAEAVTTVQGETASLKGEQDRQGALIEGVLQQLTNLASSYDSLVQITAKLSAGEGTSNNVRVNANPLFDGHSGIQARTLQLNFSRFDSGDPYEWILKAQQFFAYCQTLEDQKLQIVSFHIEGKALSWHYWLTESNPVAS</sequence>
<dbReference type="Proteomes" id="UP000325577">
    <property type="component" value="Linkage Group LG2"/>
</dbReference>